<dbReference type="InterPro" id="IPR011009">
    <property type="entry name" value="Kinase-like_dom_sf"/>
</dbReference>
<evidence type="ECO:0000313" key="11">
    <source>
        <dbReference type="Proteomes" id="UP000796880"/>
    </source>
</evidence>
<accession>A0A8K0EA78</accession>
<feature type="compositionally biased region" description="Basic and acidic residues" evidence="8">
    <location>
        <begin position="258"/>
        <end position="267"/>
    </location>
</feature>
<dbReference type="GO" id="GO:0004672">
    <property type="term" value="F:protein kinase activity"/>
    <property type="evidence" value="ECO:0007669"/>
    <property type="project" value="InterPro"/>
</dbReference>
<dbReference type="InterPro" id="IPR000719">
    <property type="entry name" value="Prot_kinase_dom"/>
</dbReference>
<evidence type="ECO:0000256" key="4">
    <source>
        <dbReference type="ARBA" id="ARBA00022741"/>
    </source>
</evidence>
<reference evidence="10" key="1">
    <citation type="submission" date="2020-03" db="EMBL/GenBank/DDBJ databases">
        <title>A high-quality chromosome-level genome assembly of a woody plant with both climbing and erect habits, Rhamnella rubrinervis.</title>
        <authorList>
            <person name="Lu Z."/>
            <person name="Yang Y."/>
            <person name="Zhu X."/>
            <person name="Sun Y."/>
        </authorList>
    </citation>
    <scope>NUCLEOTIDE SEQUENCE</scope>
    <source>
        <strain evidence="10">BYM</strain>
        <tissue evidence="10">Leaf</tissue>
    </source>
</reference>
<dbReference type="GO" id="GO:0008780">
    <property type="term" value="F:acyl-[acyl-carrier-protein]-UDP-N-acetylglucosamine O-acyltransferase activity"/>
    <property type="evidence" value="ECO:0007669"/>
    <property type="project" value="InterPro"/>
</dbReference>
<dbReference type="GO" id="GO:0016020">
    <property type="term" value="C:membrane"/>
    <property type="evidence" value="ECO:0007669"/>
    <property type="project" value="GOC"/>
</dbReference>
<dbReference type="Proteomes" id="UP000796880">
    <property type="component" value="Unassembled WGS sequence"/>
</dbReference>
<dbReference type="Gene3D" id="1.20.1180.10">
    <property type="entry name" value="Udp N-acetylglucosamine O-acyltransferase, C-terminal domain"/>
    <property type="match status" value="1"/>
</dbReference>
<evidence type="ECO:0000256" key="5">
    <source>
        <dbReference type="ARBA" id="ARBA00022840"/>
    </source>
</evidence>
<dbReference type="PANTHER" id="PTHR43480">
    <property type="entry name" value="ACYL-[ACYL-CARRIER-PROTEIN]--UDP-N-ACETYLGLUCOSAMINE O-ACYLTRANSFERASE"/>
    <property type="match status" value="1"/>
</dbReference>
<evidence type="ECO:0000256" key="1">
    <source>
        <dbReference type="ARBA" id="ARBA00022516"/>
    </source>
</evidence>
<evidence type="ECO:0000313" key="10">
    <source>
        <dbReference type="EMBL" id="KAF3439582.1"/>
    </source>
</evidence>
<dbReference type="InterPro" id="IPR001451">
    <property type="entry name" value="Hexapep"/>
</dbReference>
<evidence type="ECO:0000256" key="2">
    <source>
        <dbReference type="ARBA" id="ARBA00022556"/>
    </source>
</evidence>
<dbReference type="PANTHER" id="PTHR43480:SF1">
    <property type="entry name" value="ACYL-[ACYL-CARRIER-PROTEIN]--UDP-N-ACETYLGLUCOSAMINE O-ACYLTRANSFERASE, MITOCHONDRIAL-RELATED"/>
    <property type="match status" value="1"/>
</dbReference>
<dbReference type="InterPro" id="IPR001245">
    <property type="entry name" value="Ser-Thr/Tyr_kinase_cat_dom"/>
</dbReference>
<dbReference type="SUPFAM" id="SSF56112">
    <property type="entry name" value="Protein kinase-like (PK-like)"/>
    <property type="match status" value="1"/>
</dbReference>
<dbReference type="FunFam" id="1.10.510.10:FF:000298">
    <property type="entry name" value="Adenine nucleotide alpha hydrolase-like domain kinase"/>
    <property type="match status" value="1"/>
</dbReference>
<dbReference type="FunFam" id="3.40.50.620:FF:000211">
    <property type="entry name" value="Dual-specific kinase DSK1-like"/>
    <property type="match status" value="1"/>
</dbReference>
<protein>
    <recommendedName>
        <fullName evidence="9">Protein kinase domain-containing protein</fullName>
    </recommendedName>
</protein>
<comment type="caution">
    <text evidence="10">The sequence shown here is derived from an EMBL/GenBank/DDBJ whole genome shotgun (WGS) entry which is preliminary data.</text>
</comment>
<dbReference type="CDD" id="cd03351">
    <property type="entry name" value="LbH_UDP-GlcNAc_AT"/>
    <property type="match status" value="1"/>
</dbReference>
<dbReference type="InterPro" id="IPR008266">
    <property type="entry name" value="Tyr_kinase_AS"/>
</dbReference>
<keyword evidence="11" id="KW-1185">Reference proteome</keyword>
<dbReference type="Pfam" id="PF13720">
    <property type="entry name" value="Acetyltransf_11"/>
    <property type="match status" value="1"/>
</dbReference>
<dbReference type="InterPro" id="IPR029098">
    <property type="entry name" value="Acetyltransf_C"/>
</dbReference>
<keyword evidence="6" id="KW-0443">Lipid metabolism</keyword>
<keyword evidence="5" id="KW-0067">ATP-binding</keyword>
<dbReference type="PROSITE" id="PS50011">
    <property type="entry name" value="PROTEIN_KINASE_DOM"/>
    <property type="match status" value="1"/>
</dbReference>
<dbReference type="Pfam" id="PF07714">
    <property type="entry name" value="PK_Tyr_Ser-Thr"/>
    <property type="match status" value="1"/>
</dbReference>
<dbReference type="Gene3D" id="2.160.10.10">
    <property type="entry name" value="Hexapeptide repeat proteins"/>
    <property type="match status" value="1"/>
</dbReference>
<keyword evidence="1" id="KW-0444">Lipid biosynthesis</keyword>
<dbReference type="NCBIfam" id="NF003657">
    <property type="entry name" value="PRK05289.1"/>
    <property type="match status" value="1"/>
</dbReference>
<feature type="domain" description="Protein kinase" evidence="9">
    <location>
        <begin position="399"/>
        <end position="681"/>
    </location>
</feature>
<dbReference type="GO" id="GO:0009245">
    <property type="term" value="P:lipid A biosynthetic process"/>
    <property type="evidence" value="ECO:0007669"/>
    <property type="project" value="UniProtKB-KW"/>
</dbReference>
<gene>
    <name evidence="10" type="ORF">FNV43_RR17860</name>
</gene>
<dbReference type="Gene3D" id="3.30.200.20">
    <property type="entry name" value="Phosphorylase Kinase, domain 1"/>
    <property type="match status" value="1"/>
</dbReference>
<feature type="compositionally biased region" description="Polar residues" evidence="8">
    <location>
        <begin position="243"/>
        <end position="255"/>
    </location>
</feature>
<sequence>MKQKGVKETGDSDVAGKVVVVAVKASKEIPKAGLVWALTHVVQPGDCIKLLVVIPSHTSGKRIWDFSIFTGDCAFGHHKSFSGASSFENDDIVNSCSQMVLQLHDVYDQEKIKVRIKIVSGIPCGGVVAAEAKRIQSNWVILDKKLKHEKKYCMEELQCNIVVMRRSEPKVLRLNFVNSPKMEPEVICPLLSDTEASSDHLMNKFEGSNMIRGPAVTPASSPELESPLTRTDVGTSSISSSSDQGTSPLLQSGTHGSVKREYHKNLNESDSDTYSEKLSSYFTSSFFQPWMADFLSASDELSKHMVEGSERPYDKALKSAYGSLLENLSKLDREPDIGVLNYRLDLNLSRSVREAISLSTNTPPGPPPLCSICQHKGPSFGNPPRWFTYAELELATGGFSQANFLAEGGFGSVYRGALPDGQVVAVKQYKLASSQGDLEFCSEVEVLSCAQHRNVVMLIGFCVEDGRRLLVYEYICNGSLDSHLYGQDHDLLEWSARQKIAVGAARGLRYLHEECRVGCIVHRDMRPNNILLTHDFEPLVGDFGLARWQPDGEKEVETRVLGTFGYLAPEYAQSGQITEKADVYSFGVVLVELVTGRKAVDINRPKGQQCLAEWARPLLEKLAIEEVVDPRLSKCYAKQEVHNMLQCASLCIRRDPHTRPRMSQVLRILEGDTAMNPISYFAGEKNDEVKNPTFIHPTAVVHPNAFIGQGVSIGPFCTVGSSAKLGNGCRLYPGSHIFGNTALGEHCILMTGAVVGDDLPGHTVLGCNNIIGYHAVVGVKCQDMKYKPGDECFLDVGNGNEIREHTSIHRSSKSNDRTVIGNDNLIMGSCHIAHDCKIGNDNIFANDTLLAGHVVVGDYAHTAGGIVVHQFCHIGSFSFIGGGSVVSQDVPKYMMVAGERAELRGLNLEGLRRRGFTATEINSLRTAYRKIFMPSNENVSGFEERLLEVVQHEELANIPSVCSMVQSIRDSFEENRRGICKFRQWSGT</sequence>
<evidence type="ECO:0000259" key="9">
    <source>
        <dbReference type="PROSITE" id="PS50011"/>
    </source>
</evidence>
<evidence type="ECO:0000256" key="6">
    <source>
        <dbReference type="ARBA" id="ARBA00023098"/>
    </source>
</evidence>
<dbReference type="Pfam" id="PF00132">
    <property type="entry name" value="Hexapep"/>
    <property type="match status" value="1"/>
</dbReference>
<dbReference type="CDD" id="cd14066">
    <property type="entry name" value="STKc_IRAK"/>
    <property type="match status" value="1"/>
</dbReference>
<evidence type="ECO:0000256" key="7">
    <source>
        <dbReference type="ARBA" id="ARBA00023315"/>
    </source>
</evidence>
<feature type="region of interest" description="Disordered" evidence="8">
    <location>
        <begin position="209"/>
        <end position="273"/>
    </location>
</feature>
<proteinExistence type="predicted"/>
<dbReference type="GO" id="GO:0005524">
    <property type="term" value="F:ATP binding"/>
    <property type="evidence" value="ECO:0007669"/>
    <property type="project" value="UniProtKB-KW"/>
</dbReference>
<keyword evidence="4" id="KW-0547">Nucleotide-binding</keyword>
<keyword evidence="7" id="KW-0012">Acyltransferase</keyword>
<dbReference type="PROSITE" id="PS00109">
    <property type="entry name" value="PROTEIN_KINASE_TYR"/>
    <property type="match status" value="1"/>
</dbReference>
<dbReference type="InterPro" id="IPR010137">
    <property type="entry name" value="Lipid_A_LpxA"/>
</dbReference>
<dbReference type="InterPro" id="IPR037157">
    <property type="entry name" value="Acetyltransf_C_sf"/>
</dbReference>
<keyword evidence="2" id="KW-0441">Lipid A biosynthesis</keyword>
<dbReference type="Gene3D" id="1.10.510.10">
    <property type="entry name" value="Transferase(Phosphotransferase) domain 1"/>
    <property type="match status" value="1"/>
</dbReference>
<dbReference type="EMBL" id="VOIH02000008">
    <property type="protein sequence ID" value="KAF3439582.1"/>
    <property type="molecule type" value="Genomic_DNA"/>
</dbReference>
<dbReference type="InterPro" id="IPR011004">
    <property type="entry name" value="Trimer_LpxA-like_sf"/>
</dbReference>
<keyword evidence="3" id="KW-0808">Transferase</keyword>
<evidence type="ECO:0000256" key="3">
    <source>
        <dbReference type="ARBA" id="ARBA00022679"/>
    </source>
</evidence>
<name>A0A8K0EA78_9ROSA</name>
<organism evidence="10 11">
    <name type="scientific">Rhamnella rubrinervis</name>
    <dbReference type="NCBI Taxonomy" id="2594499"/>
    <lineage>
        <taxon>Eukaryota</taxon>
        <taxon>Viridiplantae</taxon>
        <taxon>Streptophyta</taxon>
        <taxon>Embryophyta</taxon>
        <taxon>Tracheophyta</taxon>
        <taxon>Spermatophyta</taxon>
        <taxon>Magnoliopsida</taxon>
        <taxon>eudicotyledons</taxon>
        <taxon>Gunneridae</taxon>
        <taxon>Pentapetalae</taxon>
        <taxon>rosids</taxon>
        <taxon>fabids</taxon>
        <taxon>Rosales</taxon>
        <taxon>Rhamnaceae</taxon>
        <taxon>rhamnoid group</taxon>
        <taxon>Rhamneae</taxon>
        <taxon>Rhamnella</taxon>
    </lineage>
</organism>
<dbReference type="OrthoDB" id="1857192at2759"/>
<evidence type="ECO:0000256" key="8">
    <source>
        <dbReference type="SAM" id="MobiDB-lite"/>
    </source>
</evidence>
<dbReference type="FunFam" id="3.30.200.20:FF:000162">
    <property type="entry name" value="Adenine nucleotide alpha hydrolase-like domain kinase"/>
    <property type="match status" value="1"/>
</dbReference>
<dbReference type="SUPFAM" id="SSF51161">
    <property type="entry name" value="Trimeric LpxA-like enzymes"/>
    <property type="match status" value="1"/>
</dbReference>
<dbReference type="AlphaFoldDB" id="A0A8K0EA78"/>